<accession>A0ABY7PS34</accession>
<dbReference type="RefSeq" id="WP_270128330.1">
    <property type="nucleotide sequence ID" value="NZ_CP115396.1"/>
</dbReference>
<proteinExistence type="predicted"/>
<feature type="compositionally biased region" description="Polar residues" evidence="2">
    <location>
        <begin position="241"/>
        <end position="251"/>
    </location>
</feature>
<dbReference type="InterPro" id="IPR019734">
    <property type="entry name" value="TPR_rpt"/>
</dbReference>
<feature type="compositionally biased region" description="Low complexity" evidence="2">
    <location>
        <begin position="278"/>
        <end position="289"/>
    </location>
</feature>
<keyword evidence="1" id="KW-0802">TPR repeat</keyword>
<feature type="compositionally biased region" description="Polar residues" evidence="2">
    <location>
        <begin position="191"/>
        <end position="233"/>
    </location>
</feature>
<feature type="repeat" description="TPR" evidence="1">
    <location>
        <begin position="95"/>
        <end position="128"/>
    </location>
</feature>
<evidence type="ECO:0000313" key="4">
    <source>
        <dbReference type="Proteomes" id="UP001211872"/>
    </source>
</evidence>
<dbReference type="PROSITE" id="PS50005">
    <property type="entry name" value="TPR"/>
    <property type="match status" value="1"/>
</dbReference>
<name>A0ABY7PS34_9BACT</name>
<sequence length="330" mass="35092">MKHASIILLTLLGGWGSLSGIHDRNEAAQQAQAAYRSADFARATQLYNKAVQELGATDEAILLNLGHASTRAGQTALARNAYGRLLTSRSAVVRSTAQQQLAVLATRKGDYAQALGLLRQALQTNPANALARYNYEVVSDYLTRRQQDPTIPPPAPAEAPPGTDGQPDQSNGPSPAPQPRAGQDRPGQLDDPNSPQDKQNPAQPQANPNGQRDPNQPSNQLGNSASGNFQPGQGEQRRVAQGSQPGNTRGFSSAPDGPEGRSGTSSQPGTETAAPDEAQLQTQRARLQQMNLSSGQARQILEALSAAEQQYLQQLPRPATAKPDPNKPTW</sequence>
<protein>
    <recommendedName>
        <fullName evidence="5">Tetratricopeptide repeat protein</fullName>
    </recommendedName>
</protein>
<dbReference type="EMBL" id="CP115396">
    <property type="protein sequence ID" value="WBO85707.1"/>
    <property type="molecule type" value="Genomic_DNA"/>
</dbReference>
<feature type="region of interest" description="Disordered" evidence="2">
    <location>
        <begin position="146"/>
        <end position="292"/>
    </location>
</feature>
<feature type="compositionally biased region" description="Pro residues" evidence="2">
    <location>
        <begin position="150"/>
        <end position="159"/>
    </location>
</feature>
<evidence type="ECO:0000313" key="3">
    <source>
        <dbReference type="EMBL" id="WBO85707.1"/>
    </source>
</evidence>
<reference evidence="3 4" key="1">
    <citation type="journal article" date="2011" name="Int. J. Syst. Evol. Microbiol.">
        <title>Hymenobacter yonginensis sp. nov., isolated from a mesotrophic artificial lake.</title>
        <authorList>
            <person name="Joung Y."/>
            <person name="Cho S.H."/>
            <person name="Kim H."/>
            <person name="Kim S.B."/>
            <person name="Joh K."/>
        </authorList>
    </citation>
    <scope>NUCLEOTIDE SEQUENCE [LARGE SCALE GENOMIC DNA]</scope>
    <source>
        <strain evidence="3 4">KCTC 22745</strain>
    </source>
</reference>
<dbReference type="InterPro" id="IPR011990">
    <property type="entry name" value="TPR-like_helical_dom_sf"/>
</dbReference>
<dbReference type="SUPFAM" id="SSF48452">
    <property type="entry name" value="TPR-like"/>
    <property type="match status" value="1"/>
</dbReference>
<gene>
    <name evidence="3" type="ORF">O9Z63_05525</name>
</gene>
<evidence type="ECO:0000256" key="2">
    <source>
        <dbReference type="SAM" id="MobiDB-lite"/>
    </source>
</evidence>
<dbReference type="Proteomes" id="UP001211872">
    <property type="component" value="Chromosome"/>
</dbReference>
<evidence type="ECO:0008006" key="5">
    <source>
        <dbReference type="Google" id="ProtNLM"/>
    </source>
</evidence>
<organism evidence="3 4">
    <name type="scientific">Hymenobacter yonginensis</name>
    <dbReference type="NCBI Taxonomy" id="748197"/>
    <lineage>
        <taxon>Bacteria</taxon>
        <taxon>Pseudomonadati</taxon>
        <taxon>Bacteroidota</taxon>
        <taxon>Cytophagia</taxon>
        <taxon>Cytophagales</taxon>
        <taxon>Hymenobacteraceae</taxon>
        <taxon>Hymenobacter</taxon>
    </lineage>
</organism>
<keyword evidence="4" id="KW-1185">Reference proteome</keyword>
<evidence type="ECO:0000256" key="1">
    <source>
        <dbReference type="PROSITE-ProRule" id="PRU00339"/>
    </source>
</evidence>
<dbReference type="Gene3D" id="1.25.40.10">
    <property type="entry name" value="Tetratricopeptide repeat domain"/>
    <property type="match status" value="1"/>
</dbReference>